<dbReference type="InterPro" id="IPR038713">
    <property type="entry name" value="Terminase_Gp1_N_sf"/>
</dbReference>
<dbReference type="InterPro" id="IPR052404">
    <property type="entry name" value="SPP1-like_terminase"/>
</dbReference>
<proteinExistence type="predicted"/>
<dbReference type="PANTHER" id="PTHR41328">
    <property type="entry name" value="TERMINASE SMALL SUBUNIT-RELATED"/>
    <property type="match status" value="1"/>
</dbReference>
<reference evidence="3 4" key="1">
    <citation type="submission" date="2017-09" db="EMBL/GenBank/DDBJ databases">
        <title>Large-scale bioinformatics analysis of Bacillus genomes uncovers conserved roles of natural products in bacterial physiology.</title>
        <authorList>
            <consortium name="Agbiome Team Llc"/>
            <person name="Bleich R.M."/>
            <person name="Grubbs K.J."/>
            <person name="Santa Maria K.C."/>
            <person name="Allen S.E."/>
            <person name="Farag S."/>
            <person name="Shank E.A."/>
            <person name="Bowers A."/>
        </authorList>
    </citation>
    <scope>NUCLEOTIDE SEQUENCE [LARGE SCALE GENOMIC DNA]</scope>
    <source>
        <strain evidence="3 4">AFS010764</strain>
    </source>
</reference>
<comment type="caution">
    <text evidence="3">The sequence shown here is derived from an EMBL/GenBank/DDBJ whole genome shotgun (WGS) entry which is preliminary data.</text>
</comment>
<dbReference type="EMBL" id="NUDL01000020">
    <property type="protein sequence ID" value="PEM57633.1"/>
    <property type="molecule type" value="Genomic_DNA"/>
</dbReference>
<keyword evidence="2" id="KW-0231">Viral genome packaging</keyword>
<keyword evidence="1" id="KW-1188">Viral release from host cell</keyword>
<dbReference type="GO" id="GO:0051276">
    <property type="term" value="P:chromosome organization"/>
    <property type="evidence" value="ECO:0007669"/>
    <property type="project" value="InterPro"/>
</dbReference>
<evidence type="ECO:0000256" key="1">
    <source>
        <dbReference type="ARBA" id="ARBA00022612"/>
    </source>
</evidence>
<dbReference type="AlphaFoldDB" id="A0A2A8BSP0"/>
<organism evidence="3 4">
    <name type="scientific">Bacillus wiedmannii</name>
    <dbReference type="NCBI Taxonomy" id="1890302"/>
    <lineage>
        <taxon>Bacteria</taxon>
        <taxon>Bacillati</taxon>
        <taxon>Bacillota</taxon>
        <taxon>Bacilli</taxon>
        <taxon>Bacillales</taxon>
        <taxon>Bacillaceae</taxon>
        <taxon>Bacillus</taxon>
        <taxon>Bacillus cereus group</taxon>
    </lineage>
</organism>
<name>A0A2A8BSP0_9BACI</name>
<dbReference type="RefSeq" id="WP_098102090.1">
    <property type="nucleotide sequence ID" value="NZ_NUDL01000020.1"/>
</dbReference>
<gene>
    <name evidence="3" type="ORF">CN611_07430</name>
</gene>
<dbReference type="Gene3D" id="6.10.140.2160">
    <property type="match status" value="1"/>
</dbReference>
<dbReference type="PANTHER" id="PTHR41328:SF2">
    <property type="entry name" value="TERMINASE SMALL SUBUNIT"/>
    <property type="match status" value="1"/>
</dbReference>
<dbReference type="Gene3D" id="1.10.10.1400">
    <property type="entry name" value="Terminase, small subunit, N-terminal DNA-binding domain, HTH motif"/>
    <property type="match status" value="1"/>
</dbReference>
<evidence type="ECO:0000256" key="2">
    <source>
        <dbReference type="ARBA" id="ARBA00023219"/>
    </source>
</evidence>
<protein>
    <submittedName>
        <fullName evidence="3">Terminase small subunit</fullName>
    </submittedName>
</protein>
<sequence length="149" mass="16508">MNEHGLNERQLRFADLYIELGNATQAYKDAGYDTTDEATINSNASRLLRNDKVKSYIDSRLSKAHEKRIADGDEVLATLTAIMRGERTGKTLRGVGMGEQVVSDIEPSIGEITKAAELLGKRHRLFTEQVDLNANVGVTIVDDVEDDEE</sequence>
<evidence type="ECO:0000313" key="3">
    <source>
        <dbReference type="EMBL" id="PEM57633.1"/>
    </source>
</evidence>
<accession>A0A2A8BSP0</accession>
<dbReference type="Proteomes" id="UP000220621">
    <property type="component" value="Unassembled WGS sequence"/>
</dbReference>
<dbReference type="InterPro" id="IPR005335">
    <property type="entry name" value="Terminase_ssu"/>
</dbReference>
<dbReference type="Pfam" id="PF03592">
    <property type="entry name" value="Terminase_2"/>
    <property type="match status" value="1"/>
</dbReference>
<evidence type="ECO:0000313" key="4">
    <source>
        <dbReference type="Proteomes" id="UP000220621"/>
    </source>
</evidence>